<accession>A0ABR2W3U9</accession>
<gene>
    <name evidence="1" type="ORF">K7432_005624</name>
</gene>
<keyword evidence="2" id="KW-1185">Reference proteome</keyword>
<sequence length="184" mass="21254">MKSLATKKVTFKRRLIEGLPRKVRASTAMSYRTPLEHWKSFCEKNRSGYPVDPLYPYTVDPTEFVVAFFKEFVLKRAYKKAISTESEIRTQIGLQTEENDDTQQLSLIQMAENAPSSKNGGKIVEVPIGIEAVNQYKKALMYLHDFQSERRKVEGPSPKETKEVIEIIKKYEHDLVYDQVYGVI</sequence>
<protein>
    <submittedName>
        <fullName evidence="1">Uncharacterized protein</fullName>
    </submittedName>
</protein>
<evidence type="ECO:0000313" key="1">
    <source>
        <dbReference type="EMBL" id="KAK9718278.1"/>
    </source>
</evidence>
<proteinExistence type="predicted"/>
<name>A0ABR2W3U9_9FUNG</name>
<reference evidence="1 2" key="1">
    <citation type="submission" date="2023-04" db="EMBL/GenBank/DDBJ databases">
        <title>Genome of Basidiobolus ranarum AG-B5.</title>
        <authorList>
            <person name="Stajich J.E."/>
            <person name="Carter-House D."/>
            <person name="Gryganskyi A."/>
        </authorList>
    </citation>
    <scope>NUCLEOTIDE SEQUENCE [LARGE SCALE GENOMIC DNA]</scope>
    <source>
        <strain evidence="1 2">AG-B5</strain>
    </source>
</reference>
<dbReference type="EMBL" id="JASJQH010007102">
    <property type="protein sequence ID" value="KAK9718278.1"/>
    <property type="molecule type" value="Genomic_DNA"/>
</dbReference>
<organism evidence="1 2">
    <name type="scientific">Basidiobolus ranarum</name>
    <dbReference type="NCBI Taxonomy" id="34480"/>
    <lineage>
        <taxon>Eukaryota</taxon>
        <taxon>Fungi</taxon>
        <taxon>Fungi incertae sedis</taxon>
        <taxon>Zoopagomycota</taxon>
        <taxon>Entomophthoromycotina</taxon>
        <taxon>Basidiobolomycetes</taxon>
        <taxon>Basidiobolales</taxon>
        <taxon>Basidiobolaceae</taxon>
        <taxon>Basidiobolus</taxon>
    </lineage>
</organism>
<comment type="caution">
    <text evidence="1">The sequence shown here is derived from an EMBL/GenBank/DDBJ whole genome shotgun (WGS) entry which is preliminary data.</text>
</comment>
<dbReference type="Proteomes" id="UP001479436">
    <property type="component" value="Unassembled WGS sequence"/>
</dbReference>
<evidence type="ECO:0000313" key="2">
    <source>
        <dbReference type="Proteomes" id="UP001479436"/>
    </source>
</evidence>